<dbReference type="InterPro" id="IPR036047">
    <property type="entry name" value="F-box-like_dom_sf"/>
</dbReference>
<feature type="compositionally biased region" description="Basic and acidic residues" evidence="1">
    <location>
        <begin position="403"/>
        <end position="412"/>
    </location>
</feature>
<dbReference type="PANTHER" id="PTHR34591">
    <property type="entry name" value="OS03G0653100 PROTEIN-RELATED"/>
    <property type="match status" value="1"/>
</dbReference>
<evidence type="ECO:0000313" key="2">
    <source>
        <dbReference type="EnsemblPlants" id="EMT12067"/>
    </source>
</evidence>
<dbReference type="SMART" id="SM00256">
    <property type="entry name" value="FBOX"/>
    <property type="match status" value="1"/>
</dbReference>
<feature type="compositionally biased region" description="Polar residues" evidence="1">
    <location>
        <begin position="388"/>
        <end position="398"/>
    </location>
</feature>
<feature type="region of interest" description="Disordered" evidence="1">
    <location>
        <begin position="381"/>
        <end position="445"/>
    </location>
</feature>
<dbReference type="Pfam" id="PF00646">
    <property type="entry name" value="F-box"/>
    <property type="match status" value="1"/>
</dbReference>
<dbReference type="EnsemblPlants" id="EMT12067">
    <property type="protein sequence ID" value="EMT12067"/>
    <property type="gene ID" value="F775_20390"/>
</dbReference>
<sequence>MYQQADQTRLLPEDMLACVLGRLAPRSLATSRCVCKAWRDTIDARCILRADLLPLSLAGIFINFNELRYSEFFSRPPRPEGLVGNRESRHVQCAMKDHCNGLVLHYNRVANPATGWTAPLPPPPPPKGAGMECFVDEAYLVYDPTVSAHYQVVLIPCVPYIELDIEPGEEIDFDVDPAGLESEWPPSSCVQRVFSSSAKRWEERTFSREGETAGTVAYLGTDCSWNKRHAVYWHDALYVHCQKGFVMRLSLSNSTYQMIKRPGDLEPESCTDLNLGKSKKGVYFALVRASHQIQVWVLTESCGHIKWVLEHDTRLKTTPKKEEEEKAGDKSYSSDSGHMQLDPYCVFDRYFCDEDDKDERHVSFLMLHEFEDFFRTKARGEPGFELTKPSTGQELQTHNRPHRPNDTMEHSRKLTAQRSAQARKKDKTEPIACTSQRPQQNWYQG</sequence>
<reference evidence="2" key="1">
    <citation type="submission" date="2015-06" db="UniProtKB">
        <authorList>
            <consortium name="EnsemblPlants"/>
        </authorList>
    </citation>
    <scope>IDENTIFICATION</scope>
</reference>
<protein>
    <submittedName>
        <fullName evidence="2">Uncharacterized protein</fullName>
    </submittedName>
</protein>
<proteinExistence type="predicted"/>
<dbReference type="SUPFAM" id="SSF81383">
    <property type="entry name" value="F-box domain"/>
    <property type="match status" value="1"/>
</dbReference>
<dbReference type="InterPro" id="IPR001810">
    <property type="entry name" value="F-box_dom"/>
</dbReference>
<name>M8B5P5_AEGTA</name>
<dbReference type="ExpressionAtlas" id="M8B5P5">
    <property type="expression patterns" value="baseline"/>
</dbReference>
<feature type="compositionally biased region" description="Polar residues" evidence="1">
    <location>
        <begin position="433"/>
        <end position="445"/>
    </location>
</feature>
<dbReference type="PANTHER" id="PTHR34591:SF54">
    <property type="entry name" value="F-BOX DOMAIN CONTAINING PROTEIN, EXPRESSED"/>
    <property type="match status" value="1"/>
</dbReference>
<evidence type="ECO:0000256" key="1">
    <source>
        <dbReference type="SAM" id="MobiDB-lite"/>
    </source>
</evidence>
<accession>M8B5P5</accession>
<organism evidence="2">
    <name type="scientific">Aegilops tauschii</name>
    <name type="common">Tausch's goatgrass</name>
    <name type="synonym">Aegilops squarrosa</name>
    <dbReference type="NCBI Taxonomy" id="37682"/>
    <lineage>
        <taxon>Eukaryota</taxon>
        <taxon>Viridiplantae</taxon>
        <taxon>Streptophyta</taxon>
        <taxon>Embryophyta</taxon>
        <taxon>Tracheophyta</taxon>
        <taxon>Spermatophyta</taxon>
        <taxon>Magnoliopsida</taxon>
        <taxon>Liliopsida</taxon>
        <taxon>Poales</taxon>
        <taxon>Poaceae</taxon>
        <taxon>BOP clade</taxon>
        <taxon>Pooideae</taxon>
        <taxon>Triticodae</taxon>
        <taxon>Triticeae</taxon>
        <taxon>Triticinae</taxon>
        <taxon>Aegilops</taxon>
    </lineage>
</organism>
<dbReference type="AlphaFoldDB" id="M8B5P5"/>
<dbReference type="Gene3D" id="1.20.1280.50">
    <property type="match status" value="1"/>
</dbReference>